<dbReference type="PROSITE" id="PS51755">
    <property type="entry name" value="OMPR_PHOB"/>
    <property type="match status" value="1"/>
</dbReference>
<keyword evidence="4 7" id="KW-0238">DNA-binding</keyword>
<dbReference type="Pfam" id="PF00486">
    <property type="entry name" value="Trans_reg_C"/>
    <property type="match status" value="1"/>
</dbReference>
<dbReference type="InterPro" id="IPR001789">
    <property type="entry name" value="Sig_transdc_resp-reg_receiver"/>
</dbReference>
<evidence type="ECO:0000259" key="9">
    <source>
        <dbReference type="PROSITE" id="PS51755"/>
    </source>
</evidence>
<dbReference type="Gene3D" id="1.10.10.10">
    <property type="entry name" value="Winged helix-like DNA-binding domain superfamily/Winged helix DNA-binding domain"/>
    <property type="match status" value="1"/>
</dbReference>
<evidence type="ECO:0000256" key="3">
    <source>
        <dbReference type="ARBA" id="ARBA00023015"/>
    </source>
</evidence>
<dbReference type="Gene3D" id="3.40.50.2300">
    <property type="match status" value="1"/>
</dbReference>
<dbReference type="GO" id="GO:0006355">
    <property type="term" value="P:regulation of DNA-templated transcription"/>
    <property type="evidence" value="ECO:0007669"/>
    <property type="project" value="InterPro"/>
</dbReference>
<dbReference type="RefSeq" id="WP_102766764.1">
    <property type="nucleotide sequence ID" value="NZ_POSP01000003.1"/>
</dbReference>
<dbReference type="GO" id="GO:0005829">
    <property type="term" value="C:cytosol"/>
    <property type="evidence" value="ECO:0007669"/>
    <property type="project" value="TreeGrafter"/>
</dbReference>
<evidence type="ECO:0000256" key="6">
    <source>
        <dbReference type="PROSITE-ProRule" id="PRU00169"/>
    </source>
</evidence>
<keyword evidence="3" id="KW-0805">Transcription regulation</keyword>
<evidence type="ECO:0000313" key="11">
    <source>
        <dbReference type="Proteomes" id="UP000235916"/>
    </source>
</evidence>
<dbReference type="InterPro" id="IPR036388">
    <property type="entry name" value="WH-like_DNA-bd_sf"/>
</dbReference>
<evidence type="ECO:0000313" key="10">
    <source>
        <dbReference type="EMBL" id="PND36842.1"/>
    </source>
</evidence>
<dbReference type="PANTHER" id="PTHR48111">
    <property type="entry name" value="REGULATOR OF RPOS"/>
    <property type="match status" value="1"/>
</dbReference>
<feature type="DNA-binding region" description="OmpR/PhoB-type" evidence="7">
    <location>
        <begin position="125"/>
        <end position="218"/>
    </location>
</feature>
<evidence type="ECO:0000256" key="4">
    <source>
        <dbReference type="ARBA" id="ARBA00023125"/>
    </source>
</evidence>
<dbReference type="Gene3D" id="6.10.250.690">
    <property type="match status" value="1"/>
</dbReference>
<accession>A0A2N8KTV4</accession>
<dbReference type="CDD" id="cd00383">
    <property type="entry name" value="trans_reg_C"/>
    <property type="match status" value="1"/>
</dbReference>
<feature type="domain" description="OmpR/PhoB-type" evidence="9">
    <location>
        <begin position="125"/>
        <end position="218"/>
    </location>
</feature>
<dbReference type="GO" id="GO:0032993">
    <property type="term" value="C:protein-DNA complex"/>
    <property type="evidence" value="ECO:0007669"/>
    <property type="project" value="TreeGrafter"/>
</dbReference>
<evidence type="ECO:0000256" key="1">
    <source>
        <dbReference type="ARBA" id="ARBA00022553"/>
    </source>
</evidence>
<dbReference type="PROSITE" id="PS50110">
    <property type="entry name" value="RESPONSE_REGULATORY"/>
    <property type="match status" value="1"/>
</dbReference>
<dbReference type="AlphaFoldDB" id="A0A2N8KTV4"/>
<evidence type="ECO:0000259" key="8">
    <source>
        <dbReference type="PROSITE" id="PS50110"/>
    </source>
</evidence>
<dbReference type="PANTHER" id="PTHR48111:SF22">
    <property type="entry name" value="REGULATOR OF RPOS"/>
    <property type="match status" value="1"/>
</dbReference>
<dbReference type="Pfam" id="PF00072">
    <property type="entry name" value="Response_reg"/>
    <property type="match status" value="1"/>
</dbReference>
<feature type="domain" description="Response regulatory" evidence="8">
    <location>
        <begin position="2"/>
        <end position="117"/>
    </location>
</feature>
<keyword evidence="5" id="KW-0804">Transcription</keyword>
<keyword evidence="1 6" id="KW-0597">Phosphoprotein</keyword>
<dbReference type="GO" id="GO:0000976">
    <property type="term" value="F:transcription cis-regulatory region binding"/>
    <property type="evidence" value="ECO:0007669"/>
    <property type="project" value="TreeGrafter"/>
</dbReference>
<gene>
    <name evidence="10" type="ORF">C1O66_04345</name>
</gene>
<dbReference type="GO" id="GO:0000156">
    <property type="term" value="F:phosphorelay response regulator activity"/>
    <property type="evidence" value="ECO:0007669"/>
    <property type="project" value="TreeGrafter"/>
</dbReference>
<evidence type="ECO:0000256" key="5">
    <source>
        <dbReference type="ARBA" id="ARBA00023163"/>
    </source>
</evidence>
<proteinExistence type="predicted"/>
<sequence>MRVLIVEDSAALATTLGDYLGLLDCSVSHAHSAASALASLRSHCFDVLLLDINMAGMDGLSLCRSLRQDLQIDTPVLFLTARDTLPDKLAGFAAGGDDYLVKPFALEELGCRVRALHARHIGAHKRVLRCGALELDLVGLILKHQDRPIALDPVQLKILRLLMQKAPAVVSKADLEYAIWQDEAIEGSALRTHVYRLRQLLPPGCLSTVRGQGYRLDASA</sequence>
<organism evidence="10 11">
    <name type="scientific">Kinneretia aquatilis</name>
    <dbReference type="NCBI Taxonomy" id="2070761"/>
    <lineage>
        <taxon>Bacteria</taxon>
        <taxon>Pseudomonadati</taxon>
        <taxon>Pseudomonadota</taxon>
        <taxon>Betaproteobacteria</taxon>
        <taxon>Burkholderiales</taxon>
        <taxon>Sphaerotilaceae</taxon>
        <taxon>Roseateles</taxon>
    </lineage>
</organism>
<keyword evidence="11" id="KW-1185">Reference proteome</keyword>
<dbReference type="EMBL" id="POSP01000003">
    <property type="protein sequence ID" value="PND36842.1"/>
    <property type="molecule type" value="Genomic_DNA"/>
</dbReference>
<protein>
    <submittedName>
        <fullName evidence="10">DNA-binding response regulator</fullName>
    </submittedName>
</protein>
<reference evidence="10 11" key="1">
    <citation type="submission" date="2018-01" db="EMBL/GenBank/DDBJ databases">
        <title>Draft genome sequence of Paucibacter aquatile CR182 isolated from freshwater of the Nakdong River.</title>
        <authorList>
            <person name="Choi A."/>
            <person name="Chung E.J."/>
        </authorList>
    </citation>
    <scope>NUCLEOTIDE SEQUENCE [LARGE SCALE GENOMIC DNA]</scope>
    <source>
        <strain evidence="10 11">CR182</strain>
    </source>
</reference>
<dbReference type="OrthoDB" id="9802426at2"/>
<evidence type="ECO:0000256" key="7">
    <source>
        <dbReference type="PROSITE-ProRule" id="PRU01091"/>
    </source>
</evidence>
<dbReference type="SUPFAM" id="SSF52172">
    <property type="entry name" value="CheY-like"/>
    <property type="match status" value="1"/>
</dbReference>
<dbReference type="SMART" id="SM00448">
    <property type="entry name" value="REC"/>
    <property type="match status" value="1"/>
</dbReference>
<dbReference type="InterPro" id="IPR011006">
    <property type="entry name" value="CheY-like_superfamily"/>
</dbReference>
<dbReference type="Proteomes" id="UP000235916">
    <property type="component" value="Unassembled WGS sequence"/>
</dbReference>
<dbReference type="InterPro" id="IPR039420">
    <property type="entry name" value="WalR-like"/>
</dbReference>
<keyword evidence="2" id="KW-0902">Two-component regulatory system</keyword>
<dbReference type="SMART" id="SM00862">
    <property type="entry name" value="Trans_reg_C"/>
    <property type="match status" value="1"/>
</dbReference>
<dbReference type="InterPro" id="IPR001867">
    <property type="entry name" value="OmpR/PhoB-type_DNA-bd"/>
</dbReference>
<feature type="modified residue" description="4-aspartylphosphate" evidence="6">
    <location>
        <position position="51"/>
    </location>
</feature>
<comment type="caution">
    <text evidence="10">The sequence shown here is derived from an EMBL/GenBank/DDBJ whole genome shotgun (WGS) entry which is preliminary data.</text>
</comment>
<name>A0A2N8KTV4_9BURK</name>
<evidence type="ECO:0000256" key="2">
    <source>
        <dbReference type="ARBA" id="ARBA00023012"/>
    </source>
</evidence>